<dbReference type="AlphaFoldDB" id="A0A2W4DCK2"/>
<reference evidence="1 2" key="1">
    <citation type="journal article" date="2018" name="Sci. Rep.">
        <title>Rhizobium tumorigenes sp. nov., a novel plant tumorigenic bacterium isolated from cane gall tumors on thornless blackberry.</title>
        <authorList>
            <person name="Kuzmanovi N."/>
            <person name="Smalla K."/>
            <person name="Gronow S."/>
            <person name="PuBawska J."/>
        </authorList>
    </citation>
    <scope>NUCLEOTIDE SEQUENCE [LARGE SCALE GENOMIC DNA]</scope>
    <source>
        <strain evidence="1 2">CCBAU 85046</strain>
    </source>
</reference>
<evidence type="ECO:0000313" key="1">
    <source>
        <dbReference type="EMBL" id="PZM14614.1"/>
    </source>
</evidence>
<dbReference type="Proteomes" id="UP000248925">
    <property type="component" value="Unassembled WGS sequence"/>
</dbReference>
<dbReference type="EMBL" id="PCDP01000032">
    <property type="protein sequence ID" value="PZM14614.1"/>
    <property type="molecule type" value="Genomic_DNA"/>
</dbReference>
<proteinExistence type="predicted"/>
<sequence>MEFANCLKGLAFRMPLEDNATAGRIISAVNNNERACVSVGGDFTEYEKRKTDNGTEYLYCSKMRLEEISLMPEGAVSNTYCRVVDLDDEEPMLWLAARKPSFETDQGVANVTARAKRLVDNLANLKP</sequence>
<keyword evidence="2" id="KW-1185">Reference proteome</keyword>
<dbReference type="OrthoDB" id="8452726at2"/>
<comment type="caution">
    <text evidence="1">The sequence shown here is derived from an EMBL/GenBank/DDBJ whole genome shotgun (WGS) entry which is preliminary data.</text>
</comment>
<evidence type="ECO:0000313" key="2">
    <source>
        <dbReference type="Proteomes" id="UP000248925"/>
    </source>
</evidence>
<organism evidence="1 2">
    <name type="scientific">Rhizobium tubonense</name>
    <dbReference type="NCBI Taxonomy" id="484088"/>
    <lineage>
        <taxon>Bacteria</taxon>
        <taxon>Pseudomonadati</taxon>
        <taxon>Pseudomonadota</taxon>
        <taxon>Alphaproteobacteria</taxon>
        <taxon>Hyphomicrobiales</taxon>
        <taxon>Rhizobiaceae</taxon>
        <taxon>Rhizobium/Agrobacterium group</taxon>
        <taxon>Rhizobium</taxon>
    </lineage>
</organism>
<protein>
    <submittedName>
        <fullName evidence="1">Uncharacterized protein</fullName>
    </submittedName>
</protein>
<name>A0A2W4DCK2_9HYPH</name>
<dbReference type="RefSeq" id="WP_111160145.1">
    <property type="nucleotide sequence ID" value="NZ_PCDP01000032.1"/>
</dbReference>
<gene>
    <name evidence="1" type="ORF">CPY51_10260</name>
</gene>
<accession>A0A2W4DCK2</accession>